<name>A0AAD1XS73_EUPCR</name>
<dbReference type="Gene3D" id="3.30.1120.90">
    <property type="entry name" value="Nucleosome assembly protein"/>
    <property type="match status" value="1"/>
</dbReference>
<keyword evidence="4" id="KW-1185">Reference proteome</keyword>
<dbReference type="Proteomes" id="UP001295684">
    <property type="component" value="Unassembled WGS sequence"/>
</dbReference>
<evidence type="ECO:0000313" key="4">
    <source>
        <dbReference type="Proteomes" id="UP001295684"/>
    </source>
</evidence>
<accession>A0AAD1XS73</accession>
<comment type="similarity">
    <text evidence="1 2">Belongs to the nucleosome assembly protein (NAP) family.</text>
</comment>
<dbReference type="InterPro" id="IPR002164">
    <property type="entry name" value="NAP_family"/>
</dbReference>
<evidence type="ECO:0000256" key="2">
    <source>
        <dbReference type="RuleBase" id="RU003876"/>
    </source>
</evidence>
<comment type="caution">
    <text evidence="3">The sequence shown here is derived from an EMBL/GenBank/DDBJ whole genome shotgun (WGS) entry which is preliminary data.</text>
</comment>
<dbReference type="Pfam" id="PF00956">
    <property type="entry name" value="NAP"/>
    <property type="match status" value="1"/>
</dbReference>
<evidence type="ECO:0000256" key="1">
    <source>
        <dbReference type="ARBA" id="ARBA00009947"/>
    </source>
</evidence>
<dbReference type="GO" id="GO:0006334">
    <property type="term" value="P:nucleosome assembly"/>
    <property type="evidence" value="ECO:0007669"/>
    <property type="project" value="InterPro"/>
</dbReference>
<evidence type="ECO:0000313" key="3">
    <source>
        <dbReference type="EMBL" id="CAI2377320.1"/>
    </source>
</evidence>
<organism evidence="3 4">
    <name type="scientific">Euplotes crassus</name>
    <dbReference type="NCBI Taxonomy" id="5936"/>
    <lineage>
        <taxon>Eukaryota</taxon>
        <taxon>Sar</taxon>
        <taxon>Alveolata</taxon>
        <taxon>Ciliophora</taxon>
        <taxon>Intramacronucleata</taxon>
        <taxon>Spirotrichea</taxon>
        <taxon>Hypotrichia</taxon>
        <taxon>Euplotida</taxon>
        <taxon>Euplotidae</taxon>
        <taxon>Moneuplotes</taxon>
    </lineage>
</organism>
<sequence length="300" mass="34939">MNKSQKELKCYEMKTSNTVTGIDETVRDRFKALANISNILAEISSQYEAEAKRIEFQAEQANKPLYSLRSMIVQGKDVDGTEHMIQEFDLRYEEAKNSNFEDIKVKEFNKVDEIRGQKGIPSFWLNVMKHSTMASSLILRNDENLLKDLYDIEYIPQQESGDFVLKFHFNPNSYMSNTVLTKRYIMEDDSKIKQIDSTKICWKDGMDLTEKPKPSDTSEYDYDETESFFKFFKSKEPCELNEDEGDLNSDDEAKLNTLEEDYDIAVEIKSELIPNALEYYFNIIDEIDNDKDNGSFSPDE</sequence>
<proteinExistence type="inferred from homology"/>
<dbReference type="AlphaFoldDB" id="A0AAD1XS73"/>
<dbReference type="InterPro" id="IPR037231">
    <property type="entry name" value="NAP-like_sf"/>
</dbReference>
<dbReference type="GO" id="GO:0005634">
    <property type="term" value="C:nucleus"/>
    <property type="evidence" value="ECO:0007669"/>
    <property type="project" value="InterPro"/>
</dbReference>
<protein>
    <recommendedName>
        <fullName evidence="5">Nucleosome assembly protein</fullName>
    </recommendedName>
</protein>
<dbReference type="SUPFAM" id="SSF143113">
    <property type="entry name" value="NAP-like"/>
    <property type="match status" value="1"/>
</dbReference>
<reference evidence="3" key="1">
    <citation type="submission" date="2023-07" db="EMBL/GenBank/DDBJ databases">
        <authorList>
            <consortium name="AG Swart"/>
            <person name="Singh M."/>
            <person name="Singh A."/>
            <person name="Seah K."/>
            <person name="Emmerich C."/>
        </authorList>
    </citation>
    <scope>NUCLEOTIDE SEQUENCE</scope>
    <source>
        <strain evidence="3">DP1</strain>
    </source>
</reference>
<dbReference type="EMBL" id="CAMPGE010018952">
    <property type="protein sequence ID" value="CAI2377320.1"/>
    <property type="molecule type" value="Genomic_DNA"/>
</dbReference>
<dbReference type="PANTHER" id="PTHR11875">
    <property type="entry name" value="TESTIS-SPECIFIC Y-ENCODED PROTEIN"/>
    <property type="match status" value="1"/>
</dbReference>
<evidence type="ECO:0008006" key="5">
    <source>
        <dbReference type="Google" id="ProtNLM"/>
    </source>
</evidence>
<gene>
    <name evidence="3" type="ORF">ECRASSUSDP1_LOCUS18704</name>
</gene>